<evidence type="ECO:0000313" key="2">
    <source>
        <dbReference type="Proteomes" id="UP001060215"/>
    </source>
</evidence>
<reference evidence="1 2" key="1">
    <citation type="journal article" date="2022" name="Plant J.">
        <title>Chromosome-level genome of Camellia lanceoleosa provides a valuable resource for understanding genome evolution and self-incompatibility.</title>
        <authorList>
            <person name="Gong W."/>
            <person name="Xiao S."/>
            <person name="Wang L."/>
            <person name="Liao Z."/>
            <person name="Chang Y."/>
            <person name="Mo W."/>
            <person name="Hu G."/>
            <person name="Li W."/>
            <person name="Zhao G."/>
            <person name="Zhu H."/>
            <person name="Hu X."/>
            <person name="Ji K."/>
            <person name="Xiang X."/>
            <person name="Song Q."/>
            <person name="Yuan D."/>
            <person name="Jin S."/>
            <person name="Zhang L."/>
        </authorList>
    </citation>
    <scope>NUCLEOTIDE SEQUENCE [LARGE SCALE GENOMIC DNA]</scope>
    <source>
        <strain evidence="1">SQ_2022a</strain>
    </source>
</reference>
<dbReference type="EMBL" id="CM045762">
    <property type="protein sequence ID" value="KAI8009505.1"/>
    <property type="molecule type" value="Genomic_DNA"/>
</dbReference>
<accession>A0ACC0H8I5</accession>
<dbReference type="Proteomes" id="UP001060215">
    <property type="component" value="Chromosome 5"/>
</dbReference>
<protein>
    <submittedName>
        <fullName evidence="1">Uncharacterized protein</fullName>
    </submittedName>
</protein>
<proteinExistence type="predicted"/>
<keyword evidence="2" id="KW-1185">Reference proteome</keyword>
<evidence type="ECO:0000313" key="1">
    <source>
        <dbReference type="EMBL" id="KAI8009505.1"/>
    </source>
</evidence>
<sequence>MHTPVHIHSPTPPKNRPTQPLIHRPTGGGEEISRSLSLSFSMPLSTSLN</sequence>
<organism evidence="1 2">
    <name type="scientific">Camellia lanceoleosa</name>
    <dbReference type="NCBI Taxonomy" id="1840588"/>
    <lineage>
        <taxon>Eukaryota</taxon>
        <taxon>Viridiplantae</taxon>
        <taxon>Streptophyta</taxon>
        <taxon>Embryophyta</taxon>
        <taxon>Tracheophyta</taxon>
        <taxon>Spermatophyta</taxon>
        <taxon>Magnoliopsida</taxon>
        <taxon>eudicotyledons</taxon>
        <taxon>Gunneridae</taxon>
        <taxon>Pentapetalae</taxon>
        <taxon>asterids</taxon>
        <taxon>Ericales</taxon>
        <taxon>Theaceae</taxon>
        <taxon>Camellia</taxon>
    </lineage>
</organism>
<gene>
    <name evidence="1" type="ORF">LOK49_LG06G02579</name>
</gene>
<comment type="caution">
    <text evidence="1">The sequence shown here is derived from an EMBL/GenBank/DDBJ whole genome shotgun (WGS) entry which is preliminary data.</text>
</comment>
<name>A0ACC0H8I5_9ERIC</name>